<dbReference type="Gene3D" id="1.20.1090.10">
    <property type="entry name" value="Dehydroquinate synthase-like - alpha domain"/>
    <property type="match status" value="1"/>
</dbReference>
<dbReference type="CDD" id="cd08170">
    <property type="entry name" value="GlyDH"/>
    <property type="match status" value="1"/>
</dbReference>
<evidence type="ECO:0000256" key="9">
    <source>
        <dbReference type="PIRSR" id="PIRSR000112-1"/>
    </source>
</evidence>
<gene>
    <name evidence="13" type="primary">gldA</name>
    <name evidence="13" type="ORF">GJW-30_1_00528</name>
</gene>
<feature type="binding site" evidence="11">
    <location>
        <begin position="113"/>
        <end position="116"/>
    </location>
    <ligand>
        <name>NAD(+)</name>
        <dbReference type="ChEBI" id="CHEBI:57540"/>
    </ligand>
</feature>
<dbReference type="SUPFAM" id="SSF56796">
    <property type="entry name" value="Dehydroquinate synthase-like"/>
    <property type="match status" value="1"/>
</dbReference>
<feature type="binding site" evidence="11">
    <location>
        <begin position="91"/>
        <end position="95"/>
    </location>
    <ligand>
        <name>NAD(+)</name>
        <dbReference type="ChEBI" id="CHEBI:57540"/>
    </ligand>
</feature>
<dbReference type="NCBIfam" id="NF006941">
    <property type="entry name" value="PRK09423.1"/>
    <property type="match status" value="1"/>
</dbReference>
<dbReference type="EMBL" id="AP014946">
    <property type="protein sequence ID" value="BAT58016.1"/>
    <property type="molecule type" value="Genomic_DNA"/>
</dbReference>
<evidence type="ECO:0000256" key="5">
    <source>
        <dbReference type="ARBA" id="ARBA00037918"/>
    </source>
</evidence>
<evidence type="ECO:0000256" key="11">
    <source>
        <dbReference type="PIRSR" id="PIRSR000112-3"/>
    </source>
</evidence>
<feature type="binding site" evidence="11">
    <location>
        <position position="128"/>
    </location>
    <ligand>
        <name>NAD(+)</name>
        <dbReference type="ChEBI" id="CHEBI:57540"/>
    </ligand>
</feature>
<feature type="domain" description="Alcohol dehydrogenase iron-type/glycerol dehydrogenase GldA" evidence="12">
    <location>
        <begin position="9"/>
        <end position="151"/>
    </location>
</feature>
<dbReference type="InterPro" id="IPR018211">
    <property type="entry name" value="ADH_Fe_CS"/>
</dbReference>
<keyword evidence="9" id="KW-0862">Zinc</keyword>
<evidence type="ECO:0000256" key="6">
    <source>
        <dbReference type="ARBA" id="ARBA00039147"/>
    </source>
</evidence>
<evidence type="ECO:0000256" key="4">
    <source>
        <dbReference type="ARBA" id="ARBA00023027"/>
    </source>
</evidence>
<sequence length="356" mass="37724">MKLRAFGAPPRYIQGPGALAEIAGLLPQMGRRVLVIADRIVTDLLSARLRDILNDADVTFAEFGGECTAAEIDRMTAQAGDADVIIGMGGGKAIDTAKGVIIARGGKLIVVPTIASTDAPTSRLAVIYTAGHAHAEVRRMHDNPNAVVVDTDVIVQAPPRFFAAGIGDALTKKFEGAQCYATGGLNFYGARPPEVALAITERCYAIIREHGETALADVAAKRTSPAVESVIEATILMSGLGFENGGLSIAHSLTRGFGHVPSIARQLHGGQVAYGVLVQLVLEEQPTDFIRDVRDFCSRIKLPVRLGDLGVIGDVSPAMETIAARSMAEAPFIRQIEKPVDHARLVAAMRTLEAMN</sequence>
<reference evidence="13 14" key="1">
    <citation type="submission" date="2015-08" db="EMBL/GenBank/DDBJ databases">
        <title>Investigation of the bacterial diversity of lava forest soil.</title>
        <authorList>
            <person name="Lee J.S."/>
        </authorList>
    </citation>
    <scope>NUCLEOTIDE SEQUENCE [LARGE SCALE GENOMIC DNA]</scope>
    <source>
        <strain evidence="13 14">GJW-30</strain>
    </source>
</reference>
<feature type="binding site" evidence="9">
    <location>
        <position position="168"/>
    </location>
    <ligand>
        <name>glycerol</name>
        <dbReference type="ChEBI" id="CHEBI:17754"/>
    </ligand>
</feature>
<feature type="binding site" evidence="9">
    <location>
        <position position="251"/>
    </location>
    <ligand>
        <name>glycerol</name>
        <dbReference type="ChEBI" id="CHEBI:17754"/>
    </ligand>
</feature>
<feature type="binding site" evidence="11">
    <location>
        <position position="124"/>
    </location>
    <ligand>
        <name>NAD(+)</name>
        <dbReference type="ChEBI" id="CHEBI:57540"/>
    </ligand>
</feature>
<evidence type="ECO:0000313" key="13">
    <source>
        <dbReference type="EMBL" id="BAT58016.1"/>
    </source>
</evidence>
<evidence type="ECO:0000313" key="14">
    <source>
        <dbReference type="Proteomes" id="UP000236884"/>
    </source>
</evidence>
<dbReference type="PANTHER" id="PTHR43616">
    <property type="entry name" value="GLYCEROL DEHYDROGENASE"/>
    <property type="match status" value="1"/>
</dbReference>
<dbReference type="EC" id="1.1.1.6" evidence="6"/>
<dbReference type="PROSITE" id="PS00913">
    <property type="entry name" value="ADH_IRON_1"/>
    <property type="match status" value="1"/>
</dbReference>
<dbReference type="KEGG" id="vgo:GJW-30_1_00528"/>
<evidence type="ECO:0000259" key="12">
    <source>
        <dbReference type="Pfam" id="PF00465"/>
    </source>
</evidence>
<accession>A0A0S3PQ76</accession>
<evidence type="ECO:0000256" key="10">
    <source>
        <dbReference type="PIRSR" id="PIRSR000112-2"/>
    </source>
</evidence>
<dbReference type="Gene3D" id="3.40.50.1970">
    <property type="match status" value="1"/>
</dbReference>
<evidence type="ECO:0000256" key="2">
    <source>
        <dbReference type="ARBA" id="ARBA00022723"/>
    </source>
</evidence>
<comment type="pathway">
    <text evidence="5">Polyol metabolism; glycerol fermentation; glycerone phosphate from glycerol (oxidative route): step 1/2.</text>
</comment>
<dbReference type="InterPro" id="IPR016205">
    <property type="entry name" value="Glycerol_DH"/>
</dbReference>
<keyword evidence="2 9" id="KW-0479">Metal-binding</keyword>
<dbReference type="InterPro" id="IPR001670">
    <property type="entry name" value="ADH_Fe/GldA"/>
</dbReference>
<evidence type="ECO:0000256" key="3">
    <source>
        <dbReference type="ARBA" id="ARBA00023002"/>
    </source>
</evidence>
<keyword evidence="4 11" id="KW-0520">NAD</keyword>
<dbReference type="AlphaFoldDB" id="A0A0S3PQ76"/>
<name>A0A0S3PQ76_9BRAD</name>
<organism evidence="13 14">
    <name type="scientific">Variibacter gotjawalensis</name>
    <dbReference type="NCBI Taxonomy" id="1333996"/>
    <lineage>
        <taxon>Bacteria</taxon>
        <taxon>Pseudomonadati</taxon>
        <taxon>Pseudomonadota</taxon>
        <taxon>Alphaproteobacteria</taxon>
        <taxon>Hyphomicrobiales</taxon>
        <taxon>Nitrobacteraceae</taxon>
        <taxon>Variibacter</taxon>
    </lineage>
</organism>
<comment type="similarity">
    <text evidence="1">Belongs to the iron-containing alcohol dehydrogenase family.</text>
</comment>
<keyword evidence="14" id="KW-1185">Reference proteome</keyword>
<dbReference type="Proteomes" id="UP000236884">
    <property type="component" value="Chromosome"/>
</dbReference>
<feature type="binding site" evidence="10">
    <location>
        <position position="118"/>
    </location>
    <ligand>
        <name>glycerol</name>
        <dbReference type="ChEBI" id="CHEBI:17754"/>
    </ligand>
</feature>
<feature type="binding site" evidence="9">
    <location>
        <position position="268"/>
    </location>
    <ligand>
        <name>glycerol</name>
        <dbReference type="ChEBI" id="CHEBI:17754"/>
    </ligand>
</feature>
<protein>
    <recommendedName>
        <fullName evidence="7">Glycerol dehydrogenase</fullName>
        <ecNumber evidence="6">1.1.1.6</ecNumber>
    </recommendedName>
</protein>
<evidence type="ECO:0000256" key="7">
    <source>
        <dbReference type="ARBA" id="ARBA00040132"/>
    </source>
</evidence>
<comment type="catalytic activity">
    <reaction evidence="8">
        <text>glycerol + NAD(+) = dihydroxyacetone + NADH + H(+)</text>
        <dbReference type="Rhea" id="RHEA:13769"/>
        <dbReference type="ChEBI" id="CHEBI:15378"/>
        <dbReference type="ChEBI" id="CHEBI:16016"/>
        <dbReference type="ChEBI" id="CHEBI:17754"/>
        <dbReference type="ChEBI" id="CHEBI:57540"/>
        <dbReference type="ChEBI" id="CHEBI:57945"/>
        <dbReference type="EC" id="1.1.1.6"/>
    </reaction>
</comment>
<dbReference type="Pfam" id="PF00465">
    <property type="entry name" value="Fe-ADH"/>
    <property type="match status" value="1"/>
</dbReference>
<dbReference type="RefSeq" id="WP_096351305.1">
    <property type="nucleotide sequence ID" value="NZ_AP014946.1"/>
</dbReference>
<evidence type="ECO:0000256" key="1">
    <source>
        <dbReference type="ARBA" id="ARBA00007358"/>
    </source>
</evidence>
<dbReference type="PANTHER" id="PTHR43616:SF5">
    <property type="entry name" value="GLYCEROL DEHYDROGENASE 1"/>
    <property type="match status" value="1"/>
</dbReference>
<comment type="cofactor">
    <cofactor evidence="9">
        <name>Zn(2+)</name>
        <dbReference type="ChEBI" id="CHEBI:29105"/>
    </cofactor>
    <text evidence="9">Binds 1 zinc ion per subunit.</text>
</comment>
<evidence type="ECO:0000256" key="8">
    <source>
        <dbReference type="ARBA" id="ARBA00049006"/>
    </source>
</evidence>
<dbReference type="GO" id="GO:0008888">
    <property type="term" value="F:glycerol dehydrogenase (NAD+) activity"/>
    <property type="evidence" value="ECO:0007669"/>
    <property type="project" value="UniProtKB-EC"/>
</dbReference>
<feature type="binding site" evidence="11">
    <location>
        <position position="122"/>
    </location>
    <ligand>
        <name>NAD(+)</name>
        <dbReference type="ChEBI" id="CHEBI:57540"/>
    </ligand>
</feature>
<dbReference type="GO" id="GO:0046872">
    <property type="term" value="F:metal ion binding"/>
    <property type="evidence" value="ECO:0007669"/>
    <property type="project" value="UniProtKB-KW"/>
</dbReference>
<dbReference type="PIRSF" id="PIRSF000112">
    <property type="entry name" value="Glycerol_dehydrogenase"/>
    <property type="match status" value="1"/>
</dbReference>
<dbReference type="OrthoDB" id="5198708at2"/>
<proteinExistence type="inferred from homology"/>
<keyword evidence="3 13" id="KW-0560">Oxidoreductase</keyword>